<evidence type="ECO:0000313" key="2">
    <source>
        <dbReference type="EMBL" id="CAD5126460.1"/>
    </source>
</evidence>
<dbReference type="OrthoDB" id="6153166at2759"/>
<name>A0A7I8WE58_9ANNE</name>
<accession>A0A7I8WE58</accession>
<dbReference type="InterPro" id="IPR008979">
    <property type="entry name" value="Galactose-bd-like_sf"/>
</dbReference>
<keyword evidence="1" id="KW-0732">Signal</keyword>
<dbReference type="AlphaFoldDB" id="A0A7I8WE58"/>
<dbReference type="PANTHER" id="PTHR45713">
    <property type="entry name" value="FTP DOMAIN-CONTAINING PROTEIN"/>
    <property type="match status" value="1"/>
</dbReference>
<dbReference type="Gene3D" id="2.60.120.260">
    <property type="entry name" value="Galactose-binding domain-like"/>
    <property type="match status" value="1"/>
</dbReference>
<evidence type="ECO:0000256" key="1">
    <source>
        <dbReference type="SAM" id="SignalP"/>
    </source>
</evidence>
<dbReference type="Proteomes" id="UP000549394">
    <property type="component" value="Unassembled WGS sequence"/>
</dbReference>
<organism evidence="2 3">
    <name type="scientific">Dimorphilus gyrociliatus</name>
    <dbReference type="NCBI Taxonomy" id="2664684"/>
    <lineage>
        <taxon>Eukaryota</taxon>
        <taxon>Metazoa</taxon>
        <taxon>Spiralia</taxon>
        <taxon>Lophotrochozoa</taxon>
        <taxon>Annelida</taxon>
        <taxon>Polychaeta</taxon>
        <taxon>Polychaeta incertae sedis</taxon>
        <taxon>Dinophilidae</taxon>
        <taxon>Dimorphilus</taxon>
    </lineage>
</organism>
<feature type="signal peptide" evidence="1">
    <location>
        <begin position="1"/>
        <end position="18"/>
    </location>
</feature>
<dbReference type="SUPFAM" id="SSF49785">
    <property type="entry name" value="Galactose-binding domain-like"/>
    <property type="match status" value="1"/>
</dbReference>
<feature type="chain" id="PRO_5029630200" evidence="1">
    <location>
        <begin position="19"/>
        <end position="472"/>
    </location>
</feature>
<keyword evidence="3" id="KW-1185">Reference proteome</keyword>
<evidence type="ECO:0000313" key="3">
    <source>
        <dbReference type="Proteomes" id="UP000549394"/>
    </source>
</evidence>
<reference evidence="2 3" key="1">
    <citation type="submission" date="2020-08" db="EMBL/GenBank/DDBJ databases">
        <authorList>
            <person name="Hejnol A."/>
        </authorList>
    </citation>
    <scope>NUCLEOTIDE SEQUENCE [LARGE SCALE GENOMIC DNA]</scope>
</reference>
<sequence>MLALTCITFVLAIPEIFSINLARGKMAFQSSTNGSKEYSNFATFATDSTIEITKNSQNTSYCSLTDVKTNEYSWWVVDLGDIYSVSNVCLLTEKNGPEISNFDIILGNSLTEQNALCQRVEDIVVNPLSLNDYQCFKCSDESVGSFLFLKSYTMGTDILLCDIDVKGTLVKKRDFHLLNNTNVQLVGGKHYGIMAKEGATDGNFMTAYHTRGHSAGRYMSPFLLLSFNNLYDFHGVFFIHARDTNYYYRNIYGSVKLLPETSFNADSNFCFYNQQPQYKPYLGAQVWWCDPIYSGKYFLIQQYVNDNSQLILVVTELILYGKLTKTTSHHVDNGGSFKFGTILEIENLFWQNVTVVNLTGKFLQDHIIFENHELCNVKKDFFTESINLVDYNQPVNDLYILIDGNFTDDQIIIWSDLQQNTTRKNICSSVENVGELEYFFIKQFFKCSSVKGKVQIDIVGKKLFPIYIEIYK</sequence>
<protein>
    <submittedName>
        <fullName evidence="2">DgyrCDS14587</fullName>
    </submittedName>
</protein>
<comment type="caution">
    <text evidence="2">The sequence shown here is derived from an EMBL/GenBank/DDBJ whole genome shotgun (WGS) entry which is preliminary data.</text>
</comment>
<dbReference type="PANTHER" id="PTHR45713:SF15">
    <property type="entry name" value="F5_8 TYPE C DOMAIN-CONTAINING PROTEIN"/>
    <property type="match status" value="1"/>
</dbReference>
<gene>
    <name evidence="2" type="ORF">DGYR_LOCUS13703</name>
</gene>
<dbReference type="EMBL" id="CAJFCJ010000050">
    <property type="protein sequence ID" value="CAD5126460.1"/>
    <property type="molecule type" value="Genomic_DNA"/>
</dbReference>
<proteinExistence type="predicted"/>
<dbReference type="InterPro" id="IPR051941">
    <property type="entry name" value="BG_Antigen-Binding_Lectin"/>
</dbReference>